<protein>
    <submittedName>
        <fullName evidence="2">DUF2061 domain-containing protein</fullName>
    </submittedName>
</protein>
<evidence type="ECO:0000313" key="2">
    <source>
        <dbReference type="EMBL" id="MFD0993695.1"/>
    </source>
</evidence>
<evidence type="ECO:0000313" key="3">
    <source>
        <dbReference type="Proteomes" id="UP001597062"/>
    </source>
</evidence>
<sequence length="81" mass="9499">MFLKKLDPKNNKNQEQPYRSVLKSISWRIIGTIDTMVITCIITGKLNLALSIGAIELITKMMLYFFHERVWNIIKWGKTNE</sequence>
<evidence type="ECO:0000259" key="1">
    <source>
        <dbReference type="Pfam" id="PF09834"/>
    </source>
</evidence>
<gene>
    <name evidence="2" type="ORF">ACFQ1U_10800</name>
</gene>
<dbReference type="RefSeq" id="WP_386108212.1">
    <property type="nucleotide sequence ID" value="NZ_JBHTJR010000051.1"/>
</dbReference>
<keyword evidence="3" id="KW-1185">Reference proteome</keyword>
<dbReference type="EMBL" id="JBHTJR010000051">
    <property type="protein sequence ID" value="MFD0993695.1"/>
    <property type="molecule type" value="Genomic_DNA"/>
</dbReference>
<reference evidence="3" key="1">
    <citation type="journal article" date="2019" name="Int. J. Syst. Evol. Microbiol.">
        <title>The Global Catalogue of Microorganisms (GCM) 10K type strain sequencing project: providing services to taxonomists for standard genome sequencing and annotation.</title>
        <authorList>
            <consortium name="The Broad Institute Genomics Platform"/>
            <consortium name="The Broad Institute Genome Sequencing Center for Infectious Disease"/>
            <person name="Wu L."/>
            <person name="Ma J."/>
        </authorList>
    </citation>
    <scope>NUCLEOTIDE SEQUENCE [LARGE SCALE GENOMIC DNA]</scope>
    <source>
        <strain evidence="3">CCUG 60527</strain>
    </source>
</reference>
<dbReference type="InterPro" id="IPR018638">
    <property type="entry name" value="DUF2061_membrane"/>
</dbReference>
<accession>A0ABW3JV65</accession>
<proteinExistence type="predicted"/>
<dbReference type="Pfam" id="PF09834">
    <property type="entry name" value="DUF2061"/>
    <property type="match status" value="1"/>
</dbReference>
<feature type="domain" description="DUF2061" evidence="1">
    <location>
        <begin position="21"/>
        <end position="72"/>
    </location>
</feature>
<comment type="caution">
    <text evidence="2">The sequence shown here is derived from an EMBL/GenBank/DDBJ whole genome shotgun (WGS) entry which is preliminary data.</text>
</comment>
<name>A0ABW3JV65_9FLAO</name>
<organism evidence="2 3">
    <name type="scientific">Tenacibaculum geojense</name>
    <dbReference type="NCBI Taxonomy" id="915352"/>
    <lineage>
        <taxon>Bacteria</taxon>
        <taxon>Pseudomonadati</taxon>
        <taxon>Bacteroidota</taxon>
        <taxon>Flavobacteriia</taxon>
        <taxon>Flavobacteriales</taxon>
        <taxon>Flavobacteriaceae</taxon>
        <taxon>Tenacibaculum</taxon>
    </lineage>
</organism>
<dbReference type="Proteomes" id="UP001597062">
    <property type="component" value="Unassembled WGS sequence"/>
</dbReference>